<dbReference type="Proteomes" id="UP001166251">
    <property type="component" value="Unassembled WGS sequence"/>
</dbReference>
<organism evidence="1 2">
    <name type="scientific">Neiella holothuriorum</name>
    <dbReference type="NCBI Taxonomy" id="2870530"/>
    <lineage>
        <taxon>Bacteria</taxon>
        <taxon>Pseudomonadati</taxon>
        <taxon>Pseudomonadota</taxon>
        <taxon>Gammaproteobacteria</taxon>
        <taxon>Alteromonadales</taxon>
        <taxon>Echinimonadaceae</taxon>
        <taxon>Neiella</taxon>
    </lineage>
</organism>
<reference evidence="1" key="1">
    <citation type="submission" date="2021-07" db="EMBL/GenBank/DDBJ databases">
        <title>Neiella marina sp. nov., isolated from the intestinal content of sea cucumber Apostichopus japonicus.</title>
        <authorList>
            <person name="Bai X."/>
        </authorList>
    </citation>
    <scope>NUCLEOTIDE SEQUENCE</scope>
    <source>
        <strain evidence="1">126</strain>
    </source>
</reference>
<comment type="caution">
    <text evidence="1">The sequence shown here is derived from an EMBL/GenBank/DDBJ whole genome shotgun (WGS) entry which is preliminary data.</text>
</comment>
<dbReference type="RefSeq" id="WP_220102580.1">
    <property type="nucleotide sequence ID" value="NZ_JAHZSS010000002.1"/>
</dbReference>
<name>A0ABS7ECF9_9GAMM</name>
<accession>A0ABS7ECF9</accession>
<proteinExistence type="predicted"/>
<gene>
    <name evidence="1" type="ORF">K0504_02530</name>
</gene>
<sequence length="119" mass="13440">MKKIVLFMVVIVILMIAAKNDNLIQALGEKPQQILLLIKRHVAGVTEYEQQAFLSELNKRQLRLSLRETNYVNNVSKTSGDLLMFINRHCDKSGGHLVLNDQHLAAVCKTAKQTVLLDD</sequence>
<evidence type="ECO:0000313" key="1">
    <source>
        <dbReference type="EMBL" id="MBW8189899.1"/>
    </source>
</evidence>
<protein>
    <submittedName>
        <fullName evidence="1">Uncharacterized protein</fullName>
    </submittedName>
</protein>
<keyword evidence="2" id="KW-1185">Reference proteome</keyword>
<dbReference type="EMBL" id="JAHZSS010000002">
    <property type="protein sequence ID" value="MBW8189899.1"/>
    <property type="molecule type" value="Genomic_DNA"/>
</dbReference>
<evidence type="ECO:0000313" key="2">
    <source>
        <dbReference type="Proteomes" id="UP001166251"/>
    </source>
</evidence>